<proteinExistence type="predicted"/>
<dbReference type="EMBL" id="CAMPGE010026991">
    <property type="protein sequence ID" value="CAI2384653.1"/>
    <property type="molecule type" value="Genomic_DNA"/>
</dbReference>
<keyword evidence="2" id="KW-1185">Reference proteome</keyword>
<name>A0AAD2D9Q6_EUPCR</name>
<dbReference type="AlphaFoldDB" id="A0AAD2D9Q6"/>
<gene>
    <name evidence="1" type="ORF">ECRASSUSDP1_LOCUS26187</name>
</gene>
<comment type="caution">
    <text evidence="1">The sequence shown here is derived from an EMBL/GenBank/DDBJ whole genome shotgun (WGS) entry which is preliminary data.</text>
</comment>
<protein>
    <submittedName>
        <fullName evidence="1">Uncharacterized protein</fullName>
    </submittedName>
</protein>
<dbReference type="Proteomes" id="UP001295684">
    <property type="component" value="Unassembled WGS sequence"/>
</dbReference>
<accession>A0AAD2D9Q6</accession>
<reference evidence="1" key="1">
    <citation type="submission" date="2023-07" db="EMBL/GenBank/DDBJ databases">
        <authorList>
            <consortium name="AG Swart"/>
            <person name="Singh M."/>
            <person name="Singh A."/>
            <person name="Seah K."/>
            <person name="Emmerich C."/>
        </authorList>
    </citation>
    <scope>NUCLEOTIDE SEQUENCE</scope>
    <source>
        <strain evidence="1">DP1</strain>
    </source>
</reference>
<sequence length="89" mass="10682">MSASGAGRKLFKYHLEKNIKYRNERPLFFRRMNRWRNDSHDFALPVSKIGYLTGYFKYGAFAFMSWHYSKKIFSRGNHGHHEHHGEGHH</sequence>
<organism evidence="1 2">
    <name type="scientific">Euplotes crassus</name>
    <dbReference type="NCBI Taxonomy" id="5936"/>
    <lineage>
        <taxon>Eukaryota</taxon>
        <taxon>Sar</taxon>
        <taxon>Alveolata</taxon>
        <taxon>Ciliophora</taxon>
        <taxon>Intramacronucleata</taxon>
        <taxon>Spirotrichea</taxon>
        <taxon>Hypotrichia</taxon>
        <taxon>Euplotida</taxon>
        <taxon>Euplotidae</taxon>
        <taxon>Moneuplotes</taxon>
    </lineage>
</organism>
<evidence type="ECO:0000313" key="1">
    <source>
        <dbReference type="EMBL" id="CAI2384653.1"/>
    </source>
</evidence>
<evidence type="ECO:0000313" key="2">
    <source>
        <dbReference type="Proteomes" id="UP001295684"/>
    </source>
</evidence>